<dbReference type="EMBL" id="JANPWB010000001">
    <property type="protein sequence ID" value="KAJ1213321.1"/>
    <property type="molecule type" value="Genomic_DNA"/>
</dbReference>
<evidence type="ECO:0000313" key="1">
    <source>
        <dbReference type="EMBL" id="KAJ1213321.1"/>
    </source>
</evidence>
<organism evidence="1 2">
    <name type="scientific">Pleurodeles waltl</name>
    <name type="common">Iberian ribbed newt</name>
    <dbReference type="NCBI Taxonomy" id="8319"/>
    <lineage>
        <taxon>Eukaryota</taxon>
        <taxon>Metazoa</taxon>
        <taxon>Chordata</taxon>
        <taxon>Craniata</taxon>
        <taxon>Vertebrata</taxon>
        <taxon>Euteleostomi</taxon>
        <taxon>Amphibia</taxon>
        <taxon>Batrachia</taxon>
        <taxon>Caudata</taxon>
        <taxon>Salamandroidea</taxon>
        <taxon>Salamandridae</taxon>
        <taxon>Pleurodelinae</taxon>
        <taxon>Pleurodeles</taxon>
    </lineage>
</organism>
<comment type="caution">
    <text evidence="1">The sequence shown here is derived from an EMBL/GenBank/DDBJ whole genome shotgun (WGS) entry which is preliminary data.</text>
</comment>
<dbReference type="AlphaFoldDB" id="A0AAV7WK33"/>
<protein>
    <submittedName>
        <fullName evidence="1">Uncharacterized protein</fullName>
    </submittedName>
</protein>
<gene>
    <name evidence="1" type="ORF">NDU88_000959</name>
</gene>
<dbReference type="Proteomes" id="UP001066276">
    <property type="component" value="Chromosome 1_1"/>
</dbReference>
<reference evidence="1" key="1">
    <citation type="journal article" date="2022" name="bioRxiv">
        <title>Sequencing and chromosome-scale assembly of the giantPleurodeles waltlgenome.</title>
        <authorList>
            <person name="Brown T."/>
            <person name="Elewa A."/>
            <person name="Iarovenko S."/>
            <person name="Subramanian E."/>
            <person name="Araus A.J."/>
            <person name="Petzold A."/>
            <person name="Susuki M."/>
            <person name="Suzuki K.-i.T."/>
            <person name="Hayashi T."/>
            <person name="Toyoda A."/>
            <person name="Oliveira C."/>
            <person name="Osipova E."/>
            <person name="Leigh N.D."/>
            <person name="Simon A."/>
            <person name="Yun M.H."/>
        </authorList>
    </citation>
    <scope>NUCLEOTIDE SEQUENCE</scope>
    <source>
        <strain evidence="1">20211129_DDA</strain>
        <tissue evidence="1">Liver</tissue>
    </source>
</reference>
<evidence type="ECO:0000313" key="2">
    <source>
        <dbReference type="Proteomes" id="UP001066276"/>
    </source>
</evidence>
<accession>A0AAV7WK33</accession>
<sequence length="67" mass="7714">MLSTSRTASWPLGRRARLVFMMRERGCHCKRRRQEPEAPVTLRGGNEVRQANHGRRIAGRDVMQPGK</sequence>
<proteinExistence type="predicted"/>
<name>A0AAV7WK33_PLEWA</name>
<keyword evidence="2" id="KW-1185">Reference proteome</keyword>